<keyword evidence="3" id="KW-1185">Reference proteome</keyword>
<organism evidence="2 3">
    <name type="scientific">Paraburkholderia metrosideri</name>
    <dbReference type="NCBI Taxonomy" id="580937"/>
    <lineage>
        <taxon>Bacteria</taxon>
        <taxon>Pseudomonadati</taxon>
        <taxon>Pseudomonadota</taxon>
        <taxon>Betaproteobacteria</taxon>
        <taxon>Burkholderiales</taxon>
        <taxon>Burkholderiaceae</taxon>
        <taxon>Paraburkholderia</taxon>
    </lineage>
</organism>
<keyword evidence="1" id="KW-0472">Membrane</keyword>
<accession>A0ABW9DNB8</accession>
<evidence type="ECO:0000313" key="3">
    <source>
        <dbReference type="Proteomes" id="UP001629432"/>
    </source>
</evidence>
<name>A0ABW9DNB8_9BURK</name>
<keyword evidence="1" id="KW-1133">Transmembrane helix</keyword>
<keyword evidence="1" id="KW-0812">Transmembrane</keyword>
<reference evidence="2 3" key="1">
    <citation type="journal article" date="2024" name="Chem. Sci.">
        <title>Discovery of megapolipeptins by genome mining of a Burkholderiales bacteria collection.</title>
        <authorList>
            <person name="Paulo B.S."/>
            <person name="Recchia M.J.J."/>
            <person name="Lee S."/>
            <person name="Fergusson C.H."/>
            <person name="Romanowski S.B."/>
            <person name="Hernandez A."/>
            <person name="Krull N."/>
            <person name="Liu D.Y."/>
            <person name="Cavanagh H."/>
            <person name="Bos A."/>
            <person name="Gray C.A."/>
            <person name="Murphy B.T."/>
            <person name="Linington R.G."/>
            <person name="Eustaquio A.S."/>
        </authorList>
    </citation>
    <scope>NUCLEOTIDE SEQUENCE [LARGE SCALE GENOMIC DNA]</scope>
    <source>
        <strain evidence="2 3">RL17-338-BIC-A</strain>
    </source>
</reference>
<feature type="transmembrane region" description="Helical" evidence="1">
    <location>
        <begin position="22"/>
        <end position="44"/>
    </location>
</feature>
<dbReference type="RefSeq" id="WP_408335073.1">
    <property type="nucleotide sequence ID" value="NZ_JAQQCF010000006.1"/>
</dbReference>
<evidence type="ECO:0000313" key="2">
    <source>
        <dbReference type="EMBL" id="MFM0636853.1"/>
    </source>
</evidence>
<proteinExistence type="predicted"/>
<sequence length="56" mass="5804">MVAVAAGGFELRMGAVAFLPDAAALLAGFRFPTAFAVLSFTLALDFDSRFADMSAS</sequence>
<dbReference type="EMBL" id="JAQQCF010000006">
    <property type="protein sequence ID" value="MFM0636853.1"/>
    <property type="molecule type" value="Genomic_DNA"/>
</dbReference>
<evidence type="ECO:0000256" key="1">
    <source>
        <dbReference type="SAM" id="Phobius"/>
    </source>
</evidence>
<comment type="caution">
    <text evidence="2">The sequence shown here is derived from an EMBL/GenBank/DDBJ whole genome shotgun (WGS) entry which is preliminary data.</text>
</comment>
<protein>
    <submittedName>
        <fullName evidence="2">Uncharacterized protein</fullName>
    </submittedName>
</protein>
<gene>
    <name evidence="2" type="ORF">PQQ63_09120</name>
</gene>
<dbReference type="Proteomes" id="UP001629432">
    <property type="component" value="Unassembled WGS sequence"/>
</dbReference>